<dbReference type="InterPro" id="IPR034457">
    <property type="entry name" value="Organic_radical-activating"/>
</dbReference>
<keyword evidence="9" id="KW-0408">Iron</keyword>
<dbReference type="SUPFAM" id="SSF102114">
    <property type="entry name" value="Radical SAM enzymes"/>
    <property type="match status" value="1"/>
</dbReference>
<dbReference type="PIRSF" id="PIRSF000368">
    <property type="entry name" value="NrdG"/>
    <property type="match status" value="1"/>
</dbReference>
<evidence type="ECO:0000313" key="14">
    <source>
        <dbReference type="Proteomes" id="UP000070226"/>
    </source>
</evidence>
<dbReference type="PROSITE" id="PS01087">
    <property type="entry name" value="RADICAL_ACTIVATING"/>
    <property type="match status" value="1"/>
</dbReference>
<keyword evidence="5" id="KW-0004">4Fe-4S</keyword>
<dbReference type="GO" id="GO:0043365">
    <property type="term" value="F:[formate-C-acetyltransferase]-activating enzyme activity"/>
    <property type="evidence" value="ECO:0007669"/>
    <property type="project" value="InterPro"/>
</dbReference>
<dbReference type="InterPro" id="IPR013785">
    <property type="entry name" value="Aldolase_TIM"/>
</dbReference>
<keyword evidence="10" id="KW-0411">Iron-sulfur</keyword>
<dbReference type="InterPro" id="IPR007197">
    <property type="entry name" value="rSAM"/>
</dbReference>
<dbReference type="SFLD" id="SFLDG01066">
    <property type="entry name" value="organic_radical-activating_enz"/>
    <property type="match status" value="1"/>
</dbReference>
<dbReference type="GO" id="GO:0051539">
    <property type="term" value="F:4 iron, 4 sulfur cluster binding"/>
    <property type="evidence" value="ECO:0007669"/>
    <property type="project" value="UniProtKB-KW"/>
</dbReference>
<dbReference type="Pfam" id="PF13353">
    <property type="entry name" value="Fer4_12"/>
    <property type="match status" value="1"/>
</dbReference>
<evidence type="ECO:0000256" key="7">
    <source>
        <dbReference type="ARBA" id="ARBA00022723"/>
    </source>
</evidence>
<dbReference type="InterPro" id="IPR012837">
    <property type="entry name" value="NrdG"/>
</dbReference>
<evidence type="ECO:0000256" key="3">
    <source>
        <dbReference type="ARBA" id="ARBA00009777"/>
    </source>
</evidence>
<name>A0A133S6V6_9FIRM</name>
<dbReference type="PATRIC" id="fig|39777.7.peg.191"/>
<dbReference type="Proteomes" id="UP000070226">
    <property type="component" value="Unassembled WGS sequence"/>
</dbReference>
<dbReference type="SFLD" id="SFLDG01063">
    <property type="entry name" value="activating_enzymes__group_1"/>
    <property type="match status" value="1"/>
</dbReference>
<comment type="catalytic activity">
    <reaction evidence="11">
        <text>glycyl-[protein] + reduced [flavodoxin] + S-adenosyl-L-methionine = glycin-2-yl radical-[protein] + semiquinone [flavodoxin] + 5'-deoxyadenosine + L-methionine + H(+)</text>
        <dbReference type="Rhea" id="RHEA:61976"/>
        <dbReference type="Rhea" id="RHEA-COMP:10622"/>
        <dbReference type="Rhea" id="RHEA-COMP:14480"/>
        <dbReference type="Rhea" id="RHEA-COMP:15993"/>
        <dbReference type="Rhea" id="RHEA-COMP:15994"/>
        <dbReference type="ChEBI" id="CHEBI:15378"/>
        <dbReference type="ChEBI" id="CHEBI:17319"/>
        <dbReference type="ChEBI" id="CHEBI:29947"/>
        <dbReference type="ChEBI" id="CHEBI:32722"/>
        <dbReference type="ChEBI" id="CHEBI:57618"/>
        <dbReference type="ChEBI" id="CHEBI:57844"/>
        <dbReference type="ChEBI" id="CHEBI:59789"/>
        <dbReference type="ChEBI" id="CHEBI:140311"/>
    </reaction>
</comment>
<evidence type="ECO:0000256" key="5">
    <source>
        <dbReference type="ARBA" id="ARBA00022485"/>
    </source>
</evidence>
<dbReference type="AlphaFoldDB" id="A0A133S6V6"/>
<reference evidence="13 14" key="1">
    <citation type="submission" date="2016-01" db="EMBL/GenBank/DDBJ databases">
        <authorList>
            <person name="Oliw E.H."/>
        </authorList>
    </citation>
    <scope>NUCLEOTIDE SEQUENCE [LARGE SCALE GENOMIC DNA]</scope>
    <source>
        <strain evidence="13 14">CMW7756B</strain>
    </source>
</reference>
<accession>A0A133S6V6</accession>
<dbReference type="STRING" id="39777.B7L28_03305"/>
<sequence length="169" mass="19039">MGVIMRYGQIRQYDIANGEGIRTSIFVTGCTHCCYNCFNEEYQDFNAGQEWTDKETQLVVSYVKDPNCAGLTLLGGEPFQNVDGMLAIVKAVREAAPEKPIWAYSGYVWDDIISDPSRRSLVEQIDILVDGRFVDELKDPSLRFRGSSNQRIIDVQSSLKQGEVILAME</sequence>
<comment type="cofactor">
    <cofactor evidence="1">
        <name>[4Fe-4S] cluster</name>
        <dbReference type="ChEBI" id="CHEBI:49883"/>
    </cofactor>
</comment>
<evidence type="ECO:0000256" key="1">
    <source>
        <dbReference type="ARBA" id="ARBA00001966"/>
    </source>
</evidence>
<evidence type="ECO:0000313" key="13">
    <source>
        <dbReference type="EMBL" id="KXA65428.1"/>
    </source>
</evidence>
<evidence type="ECO:0000256" key="2">
    <source>
        <dbReference type="ARBA" id="ARBA00003852"/>
    </source>
</evidence>
<dbReference type="EMBL" id="LRQT01000004">
    <property type="protein sequence ID" value="KXA65428.1"/>
    <property type="molecule type" value="Genomic_DNA"/>
</dbReference>
<evidence type="ECO:0000256" key="12">
    <source>
        <dbReference type="PIRNR" id="PIRNR000368"/>
    </source>
</evidence>
<evidence type="ECO:0000256" key="11">
    <source>
        <dbReference type="ARBA" id="ARBA00047365"/>
    </source>
</evidence>
<evidence type="ECO:0000256" key="6">
    <source>
        <dbReference type="ARBA" id="ARBA00022691"/>
    </source>
</evidence>
<comment type="function">
    <text evidence="2 12">Activation of anaerobic ribonucleoside-triphosphate reductase under anaerobic conditions by generation of an organic free radical, using S-adenosylmethionine and reduced flavodoxin as cosubstrates to produce 5'-deoxy-adenosine.</text>
</comment>
<dbReference type="SFLD" id="SFLDS00029">
    <property type="entry name" value="Radical_SAM"/>
    <property type="match status" value="1"/>
</dbReference>
<dbReference type="InterPro" id="IPR058240">
    <property type="entry name" value="rSAM_sf"/>
</dbReference>
<dbReference type="PANTHER" id="PTHR30352:SF2">
    <property type="entry name" value="ANAEROBIC RIBONUCLEOSIDE-TRIPHOSPHATE REDUCTASE-ACTIVATING PROTEIN"/>
    <property type="match status" value="1"/>
</dbReference>
<evidence type="ECO:0000256" key="9">
    <source>
        <dbReference type="ARBA" id="ARBA00023004"/>
    </source>
</evidence>
<evidence type="ECO:0000256" key="8">
    <source>
        <dbReference type="ARBA" id="ARBA00023002"/>
    </source>
</evidence>
<comment type="caution">
    <text evidence="13">The sequence shown here is derived from an EMBL/GenBank/DDBJ whole genome shotgun (WGS) entry which is preliminary data.</text>
</comment>
<keyword evidence="8 12" id="KW-0560">Oxidoreductase</keyword>
<evidence type="ECO:0000256" key="4">
    <source>
        <dbReference type="ARBA" id="ARBA00014281"/>
    </source>
</evidence>
<protein>
    <recommendedName>
        <fullName evidence="4 12">Anaerobic ribonucleoside-triphosphate reductase-activating protein</fullName>
        <ecNumber evidence="12">1.97.1.-</ecNumber>
    </recommendedName>
</protein>
<dbReference type="PANTHER" id="PTHR30352">
    <property type="entry name" value="PYRUVATE FORMATE-LYASE-ACTIVATING ENZYME"/>
    <property type="match status" value="1"/>
</dbReference>
<dbReference type="EC" id="1.97.1.-" evidence="12"/>
<proteinExistence type="inferred from homology"/>
<dbReference type="InterPro" id="IPR001989">
    <property type="entry name" value="Radical_activat_CS"/>
</dbReference>
<dbReference type="GO" id="GO:0046872">
    <property type="term" value="F:metal ion binding"/>
    <property type="evidence" value="ECO:0007669"/>
    <property type="project" value="UniProtKB-KW"/>
</dbReference>
<evidence type="ECO:0000256" key="10">
    <source>
        <dbReference type="ARBA" id="ARBA00023014"/>
    </source>
</evidence>
<gene>
    <name evidence="13" type="ORF">HMPREF3233_00198</name>
</gene>
<keyword evidence="6" id="KW-0949">S-adenosyl-L-methionine</keyword>
<dbReference type="SFLD" id="SFLDF00299">
    <property type="entry name" value="anaerobic_ribonucleoside-triph"/>
    <property type="match status" value="1"/>
</dbReference>
<dbReference type="Gene3D" id="3.20.20.70">
    <property type="entry name" value="Aldolase class I"/>
    <property type="match status" value="1"/>
</dbReference>
<keyword evidence="7" id="KW-0479">Metal-binding</keyword>
<dbReference type="NCBIfam" id="TIGR02491">
    <property type="entry name" value="NrdG"/>
    <property type="match status" value="1"/>
</dbReference>
<dbReference type="GO" id="GO:0004748">
    <property type="term" value="F:ribonucleoside-diphosphate reductase activity, thioredoxin disulfide as acceptor"/>
    <property type="evidence" value="ECO:0007669"/>
    <property type="project" value="TreeGrafter"/>
</dbReference>
<comment type="similarity">
    <text evidence="3 12">Belongs to the organic radical-activating enzymes family.</text>
</comment>
<organism evidence="13">
    <name type="scientific">Veillonella atypica</name>
    <dbReference type="NCBI Taxonomy" id="39777"/>
    <lineage>
        <taxon>Bacteria</taxon>
        <taxon>Bacillati</taxon>
        <taxon>Bacillota</taxon>
        <taxon>Negativicutes</taxon>
        <taxon>Veillonellales</taxon>
        <taxon>Veillonellaceae</taxon>
        <taxon>Veillonella</taxon>
    </lineage>
</organism>